<dbReference type="SUPFAM" id="SSF81345">
    <property type="entry name" value="ABC transporter involved in vitamin B12 uptake, BtuC"/>
    <property type="match status" value="2"/>
</dbReference>
<accession>A0A2U2DX45</accession>
<dbReference type="PANTHER" id="PTHR30472:SF37">
    <property type="entry name" value="FE(3+) DICITRATE TRANSPORT SYSTEM PERMEASE PROTEIN FECD-RELATED"/>
    <property type="match status" value="1"/>
</dbReference>
<feature type="transmembrane region" description="Helical" evidence="8">
    <location>
        <begin position="525"/>
        <end position="544"/>
    </location>
</feature>
<keyword evidence="10" id="KW-1185">Reference proteome</keyword>
<feature type="transmembrane region" description="Helical" evidence="8">
    <location>
        <begin position="640"/>
        <end position="660"/>
    </location>
</feature>
<dbReference type="EMBL" id="QFBC01000001">
    <property type="protein sequence ID" value="PWE57893.1"/>
    <property type="molecule type" value="Genomic_DNA"/>
</dbReference>
<keyword evidence="6 8" id="KW-1133">Transmembrane helix</keyword>
<feature type="transmembrane region" description="Helical" evidence="8">
    <location>
        <begin position="453"/>
        <end position="472"/>
    </location>
</feature>
<feature type="transmembrane region" description="Helical" evidence="8">
    <location>
        <begin position="121"/>
        <end position="139"/>
    </location>
</feature>
<comment type="subcellular location">
    <subcellularLocation>
        <location evidence="1">Cell membrane</location>
        <topology evidence="1">Multi-pass membrane protein</topology>
    </subcellularLocation>
</comment>
<dbReference type="RefSeq" id="WP_109456410.1">
    <property type="nucleotide sequence ID" value="NZ_QFBC01000001.1"/>
</dbReference>
<evidence type="ECO:0000256" key="5">
    <source>
        <dbReference type="ARBA" id="ARBA00022692"/>
    </source>
</evidence>
<dbReference type="InterPro" id="IPR037294">
    <property type="entry name" value="ABC_BtuC-like"/>
</dbReference>
<dbReference type="Gene3D" id="1.10.3470.10">
    <property type="entry name" value="ABC transporter involved in vitamin B12 uptake, BtuC"/>
    <property type="match status" value="2"/>
</dbReference>
<feature type="transmembrane region" description="Helical" evidence="8">
    <location>
        <begin position="236"/>
        <end position="263"/>
    </location>
</feature>
<keyword evidence="7 8" id="KW-0472">Membrane</keyword>
<proteinExistence type="inferred from homology"/>
<evidence type="ECO:0000313" key="10">
    <source>
        <dbReference type="Proteomes" id="UP000245252"/>
    </source>
</evidence>
<dbReference type="CDD" id="cd06550">
    <property type="entry name" value="TM_ABC_iron-siderophores_like"/>
    <property type="match status" value="2"/>
</dbReference>
<feature type="transmembrane region" description="Helical" evidence="8">
    <location>
        <begin position="275"/>
        <end position="292"/>
    </location>
</feature>
<feature type="transmembrane region" description="Helical" evidence="8">
    <location>
        <begin position="354"/>
        <end position="372"/>
    </location>
</feature>
<gene>
    <name evidence="9" type="ORF">DEM27_01485</name>
</gene>
<dbReference type="GO" id="GO:0005886">
    <property type="term" value="C:plasma membrane"/>
    <property type="evidence" value="ECO:0007669"/>
    <property type="project" value="UniProtKB-SubCell"/>
</dbReference>
<feature type="transmembrane region" description="Helical" evidence="8">
    <location>
        <begin position="307"/>
        <end position="326"/>
    </location>
</feature>
<feature type="transmembrane region" description="Helical" evidence="8">
    <location>
        <begin position="484"/>
        <end position="505"/>
    </location>
</feature>
<evidence type="ECO:0000256" key="3">
    <source>
        <dbReference type="ARBA" id="ARBA00022448"/>
    </source>
</evidence>
<feature type="transmembrane region" description="Helical" evidence="8">
    <location>
        <begin position="63"/>
        <end position="80"/>
    </location>
</feature>
<feature type="transmembrane region" description="Helical" evidence="8">
    <location>
        <begin position="574"/>
        <end position="598"/>
    </location>
</feature>
<comment type="similarity">
    <text evidence="2">Belongs to the binding-protein-dependent transport system permease family. FecCD subfamily.</text>
</comment>
<name>A0A2U2DX45_9HYPH</name>
<evidence type="ECO:0000256" key="7">
    <source>
        <dbReference type="ARBA" id="ARBA00023136"/>
    </source>
</evidence>
<feature type="transmembrane region" description="Helical" evidence="8">
    <location>
        <begin position="92"/>
        <end position="115"/>
    </location>
</feature>
<evidence type="ECO:0000313" key="9">
    <source>
        <dbReference type="EMBL" id="PWE57893.1"/>
    </source>
</evidence>
<comment type="caution">
    <text evidence="9">The sequence shown here is derived from an EMBL/GenBank/DDBJ whole genome shotgun (WGS) entry which is preliminary data.</text>
</comment>
<dbReference type="GO" id="GO:0022857">
    <property type="term" value="F:transmembrane transporter activity"/>
    <property type="evidence" value="ECO:0007669"/>
    <property type="project" value="InterPro"/>
</dbReference>
<keyword evidence="5 8" id="KW-0812">Transmembrane</keyword>
<evidence type="ECO:0000256" key="6">
    <source>
        <dbReference type="ARBA" id="ARBA00022989"/>
    </source>
</evidence>
<reference evidence="9 10" key="1">
    <citation type="submission" date="2018-05" db="EMBL/GenBank/DDBJ databases">
        <title>The draft genome of strain NS-104.</title>
        <authorList>
            <person name="Hang P."/>
            <person name="Jiang J."/>
        </authorList>
    </citation>
    <scope>NUCLEOTIDE SEQUENCE [LARGE SCALE GENOMIC DNA]</scope>
    <source>
        <strain evidence="9 10">NS-104</strain>
    </source>
</reference>
<organism evidence="9 10">
    <name type="scientific">Metarhizobium album</name>
    <dbReference type="NCBI Taxonomy" id="2182425"/>
    <lineage>
        <taxon>Bacteria</taxon>
        <taxon>Pseudomonadati</taxon>
        <taxon>Pseudomonadota</taxon>
        <taxon>Alphaproteobacteria</taxon>
        <taxon>Hyphomicrobiales</taxon>
        <taxon>Rhizobiaceae</taxon>
        <taxon>Metarhizobium</taxon>
    </lineage>
</organism>
<dbReference type="Proteomes" id="UP000245252">
    <property type="component" value="Unassembled WGS sequence"/>
</dbReference>
<sequence>MTARSLSLPAGGFGAPAIVLLLTAAAAFLAWQNAAPSLAAWGNAPAEYDPARMLLLYSTLPRMATALICGAALALSGTLFQQVLRNPLASPTTLGVSAGASLALSLGVLFAPALIGIGRDLVALAGSAAATALIFALGARRGFSPFSLVLSGLVVSLWCGAFSSILILLNDRYMVSLFIWGAGSLAQQSWDIPLGLLPRIGLLAVLAVAMARPMALLEIGENSAGALGLSVSQLRLAAVAVAVGLAGFVVSAVGVIGFIGLVAPAITRLAGARRVSSQLLWSPLIGAALLWFTDESVKAMAGVVSDFLPTGAVTAVFGSPLLLLLLPRLKAMHRSVPEARKPLPPLITPSSRNLILVFAVFAVLLAGALFFGRTPDGRWTWLGAAEWDAVLPMRAPRVFAALGAGAMLAVAGTILQRLTNNDMASPEVLGVSAGATIGVAISLFVFVSPALGVQIGFAAVGAVVIIAVIFVLGMRSGFAPERVLLAGIALGAMLDAFIGVLAASGDPRALTLIRWMGGSTYSVDAESATTVCVLAVVFILLALATRRWLDLLPLGAVAARELGIPVSSARGLLFLLAAVLSAGATLVVGPLSFVGLMAPHLSREAGLTRALPQLLGAALAGGGLMVLADWGGRMMAFPYQMPAGLVSALVGAPFLIFLLLRRRA</sequence>
<evidence type="ECO:0000256" key="1">
    <source>
        <dbReference type="ARBA" id="ARBA00004651"/>
    </source>
</evidence>
<dbReference type="PANTHER" id="PTHR30472">
    <property type="entry name" value="FERRIC ENTEROBACTIN TRANSPORT SYSTEM PERMEASE PROTEIN"/>
    <property type="match status" value="1"/>
</dbReference>
<protein>
    <submittedName>
        <fullName evidence="9">Fe(3+)-hydroxamate ABC transporter permease FhuB</fullName>
    </submittedName>
</protein>
<dbReference type="OrthoDB" id="9811721at2"/>
<dbReference type="InterPro" id="IPR000522">
    <property type="entry name" value="ABC_transptr_permease_BtuC"/>
</dbReference>
<evidence type="ECO:0000256" key="4">
    <source>
        <dbReference type="ARBA" id="ARBA00022475"/>
    </source>
</evidence>
<keyword evidence="4" id="KW-1003">Cell membrane</keyword>
<feature type="transmembrane region" description="Helical" evidence="8">
    <location>
        <begin position="428"/>
        <end position="447"/>
    </location>
</feature>
<dbReference type="Pfam" id="PF01032">
    <property type="entry name" value="FecCD"/>
    <property type="match status" value="2"/>
</dbReference>
<dbReference type="AlphaFoldDB" id="A0A2U2DX45"/>
<feature type="transmembrane region" description="Helical" evidence="8">
    <location>
        <begin position="398"/>
        <end position="416"/>
    </location>
</feature>
<dbReference type="GO" id="GO:0033214">
    <property type="term" value="P:siderophore-iron import into cell"/>
    <property type="evidence" value="ECO:0007669"/>
    <property type="project" value="TreeGrafter"/>
</dbReference>
<feature type="transmembrane region" description="Helical" evidence="8">
    <location>
        <begin position="146"/>
        <end position="167"/>
    </location>
</feature>
<keyword evidence="3" id="KW-0813">Transport</keyword>
<evidence type="ECO:0000256" key="2">
    <source>
        <dbReference type="ARBA" id="ARBA00007935"/>
    </source>
</evidence>
<evidence type="ECO:0000256" key="8">
    <source>
        <dbReference type="SAM" id="Phobius"/>
    </source>
</evidence>
<dbReference type="NCBIfam" id="NF007866">
    <property type="entry name" value="PRK10577.1-2"/>
    <property type="match status" value="1"/>
</dbReference>